<proteinExistence type="predicted"/>
<reference evidence="3 4" key="1">
    <citation type="journal article" date="2014" name="Genome Announc.">
        <title>Draft Genome Sequence of Lutibaculum baratangense Strain AMV1T, Isolated from a Mud Volcano in Andamans, India.</title>
        <authorList>
            <person name="Singh A."/>
            <person name="Sreenivas A."/>
            <person name="Sathyanarayana Reddy G."/>
            <person name="Pinnaka A.K."/>
            <person name="Shivaji S."/>
        </authorList>
    </citation>
    <scope>NUCLEOTIDE SEQUENCE [LARGE SCALE GENOMIC DNA]</scope>
    <source>
        <strain evidence="3 4">AMV1</strain>
    </source>
</reference>
<accession>V4RPD7</accession>
<sequence>MVTTVGTGGDPRGFTANSFTSVSLDPPLVLICIANGAASKPAFDECASFAINVLKEEQRETSGIFASKSPKKFDRVDWHRGSLGAPLIADCLATFECTVFDRRPAGDHLVLIGRVEAFSSSAGRPLVYGQGGYLSLGLEQEVVARPPGKDVIVSCIVEHEDRVLLVRRPEGLWTLPHASLVGSGKDLVPLKQAFRRIGVRAQITFLYSVFESDAPDTVHIVYRGKLQDEPGGAVQEAVLAGQEDVRWDSLWPPQLRGMLRRFFQERAINQFGIYSDFEDGGRVARLTDDAEGFDHYLRRTSTGGETGPG</sequence>
<dbReference type="GO" id="GO:0010181">
    <property type="term" value="F:FMN binding"/>
    <property type="evidence" value="ECO:0007669"/>
    <property type="project" value="InterPro"/>
</dbReference>
<feature type="domain" description="Flavin reductase like" evidence="2">
    <location>
        <begin position="1"/>
        <end position="135"/>
    </location>
</feature>
<evidence type="ECO:0000313" key="4">
    <source>
        <dbReference type="Proteomes" id="UP000017819"/>
    </source>
</evidence>
<dbReference type="EMBL" id="AWXZ01000028">
    <property type="protein sequence ID" value="ESR25055.1"/>
    <property type="molecule type" value="Genomic_DNA"/>
</dbReference>
<dbReference type="InterPro" id="IPR012349">
    <property type="entry name" value="Split_barrel_FMN-bd"/>
</dbReference>
<dbReference type="Pfam" id="PF01613">
    <property type="entry name" value="Flavin_Reduct"/>
    <property type="match status" value="1"/>
</dbReference>
<keyword evidence="4" id="KW-1185">Reference proteome</keyword>
<comment type="caution">
    <text evidence="3">The sequence shown here is derived from an EMBL/GenBank/DDBJ whole genome shotgun (WGS) entry which is preliminary data.</text>
</comment>
<dbReference type="PANTHER" id="PTHR30466">
    <property type="entry name" value="FLAVIN REDUCTASE"/>
    <property type="match status" value="1"/>
</dbReference>
<dbReference type="InterPro" id="IPR002563">
    <property type="entry name" value="Flavin_Rdtase-like_dom"/>
</dbReference>
<dbReference type="eggNOG" id="COG1853">
    <property type="taxonomic scope" value="Bacteria"/>
</dbReference>
<dbReference type="Gene3D" id="2.30.110.10">
    <property type="entry name" value="Electron Transport, Fmn-binding Protein, Chain A"/>
    <property type="match status" value="1"/>
</dbReference>
<dbReference type="GO" id="GO:0006208">
    <property type="term" value="P:pyrimidine nucleobase catabolic process"/>
    <property type="evidence" value="ECO:0007669"/>
    <property type="project" value="TreeGrafter"/>
</dbReference>
<dbReference type="SUPFAM" id="SSF55811">
    <property type="entry name" value="Nudix"/>
    <property type="match status" value="1"/>
</dbReference>
<dbReference type="Gene3D" id="3.90.79.10">
    <property type="entry name" value="Nucleoside Triphosphate Pyrophosphohydrolase"/>
    <property type="match status" value="1"/>
</dbReference>
<gene>
    <name evidence="3" type="ORF">N177_2054</name>
</gene>
<evidence type="ECO:0000256" key="1">
    <source>
        <dbReference type="ARBA" id="ARBA00023002"/>
    </source>
</evidence>
<evidence type="ECO:0000313" key="3">
    <source>
        <dbReference type="EMBL" id="ESR25055.1"/>
    </source>
</evidence>
<protein>
    <recommendedName>
        <fullName evidence="2">Flavin reductase like domain-containing protein</fullName>
    </recommendedName>
</protein>
<dbReference type="InterPro" id="IPR015797">
    <property type="entry name" value="NUDIX_hydrolase-like_dom_sf"/>
</dbReference>
<dbReference type="Proteomes" id="UP000017819">
    <property type="component" value="Unassembled WGS sequence"/>
</dbReference>
<dbReference type="InterPro" id="IPR050268">
    <property type="entry name" value="NADH-dep_flavin_reductase"/>
</dbReference>
<organism evidence="3 4">
    <name type="scientific">Lutibaculum baratangense AMV1</name>
    <dbReference type="NCBI Taxonomy" id="631454"/>
    <lineage>
        <taxon>Bacteria</taxon>
        <taxon>Pseudomonadati</taxon>
        <taxon>Pseudomonadota</taxon>
        <taxon>Alphaproteobacteria</taxon>
        <taxon>Hyphomicrobiales</taxon>
        <taxon>Tepidamorphaceae</taxon>
        <taxon>Lutibaculum</taxon>
    </lineage>
</organism>
<name>V4RPD7_9HYPH</name>
<dbReference type="STRING" id="631454.N177_2054"/>
<evidence type="ECO:0000259" key="2">
    <source>
        <dbReference type="SMART" id="SM00903"/>
    </source>
</evidence>
<dbReference type="SMART" id="SM00903">
    <property type="entry name" value="Flavin_Reduct"/>
    <property type="match status" value="1"/>
</dbReference>
<dbReference type="AlphaFoldDB" id="V4RPD7"/>
<dbReference type="SUPFAM" id="SSF50475">
    <property type="entry name" value="FMN-binding split barrel"/>
    <property type="match status" value="1"/>
</dbReference>
<dbReference type="GO" id="GO:0042602">
    <property type="term" value="F:riboflavin reductase (NADPH) activity"/>
    <property type="evidence" value="ECO:0007669"/>
    <property type="project" value="TreeGrafter"/>
</dbReference>
<dbReference type="PANTHER" id="PTHR30466:SF1">
    <property type="entry name" value="FMN REDUCTASE (NADH) RUTF"/>
    <property type="match status" value="1"/>
</dbReference>
<keyword evidence="1" id="KW-0560">Oxidoreductase</keyword>